<name>A0AAC8QR68_9ENTR</name>
<dbReference type="EMBL" id="CP011602">
    <property type="protein sequence ID" value="AKL13544.1"/>
    <property type="molecule type" value="Genomic_DNA"/>
</dbReference>
<organism evidence="2 3">
    <name type="scientific">Phytobacter ursingii</name>
    <dbReference type="NCBI Taxonomy" id="1972431"/>
    <lineage>
        <taxon>Bacteria</taxon>
        <taxon>Pseudomonadati</taxon>
        <taxon>Pseudomonadota</taxon>
        <taxon>Gammaproteobacteria</taxon>
        <taxon>Enterobacterales</taxon>
        <taxon>Enterobacteriaceae</taxon>
        <taxon>Phytobacter</taxon>
    </lineage>
</organism>
<dbReference type="AlphaFoldDB" id="A0AAC8QR68"/>
<dbReference type="PANTHER" id="PTHR37024">
    <property type="entry name" value="TYPE VI SECRETION SYSTEM DUF2094 AND IMPA-RELATED DOMAIN PROTEIN"/>
    <property type="match status" value="1"/>
</dbReference>
<dbReference type="InterPro" id="IPR017739">
    <property type="entry name" value="T6SS-assoc_VCA0119"/>
</dbReference>
<dbReference type="KEGG" id="kin:AB182_20580"/>
<feature type="domain" description="ImpA N-terminal" evidence="1">
    <location>
        <begin position="34"/>
        <end position="138"/>
    </location>
</feature>
<evidence type="ECO:0000313" key="3">
    <source>
        <dbReference type="Proteomes" id="UP000035479"/>
    </source>
</evidence>
<reference evidence="2 3" key="1">
    <citation type="submission" date="2015-06" db="EMBL/GenBank/DDBJ databases">
        <title>Rapid spread of a carbapenem resistance gene driven by multiple levels of genetic mobility.</title>
        <authorList>
            <person name="Sheppard A.E."/>
            <person name="Stoesser N."/>
            <person name="Wilson D."/>
            <person name="Sebra R."/>
            <person name="Kasarskis A."/>
            <person name="Anson L."/>
            <person name="Giess A."/>
            <person name="Pankhurst L."/>
            <person name="Vaughan A."/>
            <person name="Grim C.J."/>
            <person name="Cox H."/>
            <person name="Yeh A."/>
            <person name="Sifri C.D."/>
            <person name="Walker S."/>
            <person name="Peto T.E."/>
            <person name="Crook D.W."/>
            <person name="Mathers A.J."/>
        </authorList>
    </citation>
    <scope>NUCLEOTIDE SEQUENCE [LARGE SCALE GENOMIC DNA]</scope>
    <source>
        <strain evidence="2 3">CAV1151</strain>
    </source>
</reference>
<accession>A0AAC8QR68</accession>
<protein>
    <recommendedName>
        <fullName evidence="1">ImpA N-terminal domain-containing protein</fullName>
    </recommendedName>
</protein>
<dbReference type="Proteomes" id="UP000035479">
    <property type="component" value="Chromosome"/>
</dbReference>
<proteinExistence type="predicted"/>
<dbReference type="RefSeq" id="WP_047371723.1">
    <property type="nucleotide sequence ID" value="NZ_CP011602.1"/>
</dbReference>
<dbReference type="Pfam" id="PF06812">
    <property type="entry name" value="ImpA_N"/>
    <property type="match status" value="1"/>
</dbReference>
<sequence length="538" mass="60047">MSELLQQLTRSCFSCGDVLQAAREQAALWQKWLLPVRDDAPVGEDPGYHDDFLLMRDEMNKLSGADTTLICTLAESLLLTQAKDLRIVTYYIWARLHRDGEHGLAEGLALLAGLVERFGTALLPSRPSSRRLVLEWLTGDKMLDSLARFPEVAKADFARIIAALNLLSVSFTAWTEDQQPPSLMPLIHALESRLVQSGGMNAVVPQNSAALSPPVASPLMGTTSLQVINSGRDLLDQAKTLSRYLNEQPRGWLAAHRLMKTLRWDTVHELPPDVDGKTRLSPPRTESRNQLKRLYAQQNWTELLEQADRMFSEGVCHFWLDIQWYLHQALSKAGTPWDRWTAVVRQDLALLLERLPGLEQLAWSDGSPFADDVTRNWIAQQVIPRDEGAWLAGGASVAGESSQDDLLALEPEAQARADSEGVDAALGWLQSRPGIVSARQRLQLRLLMARIAEQYGKTEMALLLLDELDGSSQGVTLAQWEPELIFEIKARQLKLLRLRAHRHADKALLARKMETLLGTLVAIDPARAAVLCDSQHKD</sequence>
<evidence type="ECO:0000259" key="1">
    <source>
        <dbReference type="Pfam" id="PF06812"/>
    </source>
</evidence>
<evidence type="ECO:0000313" key="2">
    <source>
        <dbReference type="EMBL" id="AKL13544.1"/>
    </source>
</evidence>
<gene>
    <name evidence="2" type="ORF">AB182_20580</name>
</gene>
<dbReference type="NCBIfam" id="TIGR03362">
    <property type="entry name" value="VI_chp_7"/>
    <property type="match status" value="1"/>
</dbReference>
<dbReference type="InterPro" id="IPR010657">
    <property type="entry name" value="ImpA_N"/>
</dbReference>
<dbReference type="Pfam" id="PF16989">
    <property type="entry name" value="T6SS_VasJ"/>
    <property type="match status" value="1"/>
</dbReference>
<dbReference type="PANTHER" id="PTHR37024:SF5">
    <property type="entry name" value="IMPA N-TERMINAL DOMAIN-CONTAINING PROTEIN"/>
    <property type="match status" value="1"/>
</dbReference>